<dbReference type="PANTHER" id="PTHR46268">
    <property type="entry name" value="STRESS RESPONSE PROTEIN NHAX"/>
    <property type="match status" value="1"/>
</dbReference>
<feature type="domain" description="UspA" evidence="2">
    <location>
        <begin position="23"/>
        <end position="167"/>
    </location>
</feature>
<dbReference type="SUPFAM" id="SSF52402">
    <property type="entry name" value="Adenine nucleotide alpha hydrolases-like"/>
    <property type="match status" value="1"/>
</dbReference>
<dbReference type="EMBL" id="AP018357">
    <property type="protein sequence ID" value="BBA40435.1"/>
    <property type="molecule type" value="Genomic_DNA"/>
</dbReference>
<dbReference type="InterPro" id="IPR006015">
    <property type="entry name" value="Universal_stress_UspA"/>
</dbReference>
<reference evidence="3" key="1">
    <citation type="journal article" date="2016" name="Biosci. Biotechnol. Biochem.">
        <title>Bioconversion of AHX to AOH by resting cells of Burkholderia contaminans CH-1.</title>
        <authorList>
            <person name="Choi J.H."/>
            <person name="Kikuchi A."/>
            <person name="Pumkaeo P."/>
            <person name="Hirai H."/>
            <person name="Tokuyama S."/>
            <person name="Kawagishi H."/>
        </authorList>
    </citation>
    <scope>NUCLEOTIDE SEQUENCE</scope>
    <source>
        <strain evidence="3">CH-1</strain>
    </source>
</reference>
<reference evidence="3" key="2">
    <citation type="journal article" date="2017" name="Genome Announc.">
        <title>High-Quality Draft Genome Sequence of Burkholderia contaminans CH-1, a Gram-Negative Bacterium That Metabolizes 2-Azahypoxanthine, a Plant Growth-Regulating Compound.</title>
        <authorList>
            <person name="Choi J.-H."/>
            <person name="Sugiura H."/>
            <person name="Moriuchi R."/>
            <person name="Kawagishi H."/>
            <person name="Dohra H."/>
        </authorList>
    </citation>
    <scope>NUCLEOTIDE SEQUENCE</scope>
    <source>
        <strain evidence="3">CH-1</strain>
    </source>
</reference>
<dbReference type="CDD" id="cd00293">
    <property type="entry name" value="USP-like"/>
    <property type="match status" value="1"/>
</dbReference>
<accession>A0A250L756</accession>
<dbReference type="Pfam" id="PF00582">
    <property type="entry name" value="Usp"/>
    <property type="match status" value="1"/>
</dbReference>
<dbReference type="InterPro" id="IPR006016">
    <property type="entry name" value="UspA"/>
</dbReference>
<dbReference type="InterPro" id="IPR014729">
    <property type="entry name" value="Rossmann-like_a/b/a_fold"/>
</dbReference>
<dbReference type="PRINTS" id="PR01438">
    <property type="entry name" value="UNVRSLSTRESS"/>
</dbReference>
<sequence length="177" mass="18897">MRIAQPDRPSGRLRFNPPLGDTMYKRILVAVDGSDTSRHAFDAALALAKSHGAELQPFYVVENAAIYYNVPGYDPSVLRDQLVAQGNALAKDFTALMQAAGVKGETKLSEATSLNDVSSLILDGAKAFDADLIVLGTHGRRGFRRLVLGSIAEQCVRHATLPVLLIPAAANVDEPAA</sequence>
<dbReference type="PIRSF" id="PIRSF006276">
    <property type="entry name" value="UspA"/>
    <property type="match status" value="1"/>
</dbReference>
<name>A0A250L756_9BURK</name>
<organism evidence="3">
    <name type="scientific">Burkholderia contaminans</name>
    <dbReference type="NCBI Taxonomy" id="488447"/>
    <lineage>
        <taxon>Bacteria</taxon>
        <taxon>Pseudomonadati</taxon>
        <taxon>Pseudomonadota</taxon>
        <taxon>Betaproteobacteria</taxon>
        <taxon>Burkholderiales</taxon>
        <taxon>Burkholderiaceae</taxon>
        <taxon>Burkholderia</taxon>
        <taxon>Burkholderia cepacia complex</taxon>
    </lineage>
</organism>
<evidence type="ECO:0000313" key="3">
    <source>
        <dbReference type="EMBL" id="BBA40435.1"/>
    </source>
</evidence>
<dbReference type="PANTHER" id="PTHR46268:SF15">
    <property type="entry name" value="UNIVERSAL STRESS PROTEIN HP_0031"/>
    <property type="match status" value="1"/>
</dbReference>
<evidence type="ECO:0000259" key="2">
    <source>
        <dbReference type="Pfam" id="PF00582"/>
    </source>
</evidence>
<gene>
    <name evidence="3" type="ORF">BCCH1_28600</name>
</gene>
<dbReference type="AlphaFoldDB" id="A0A250L756"/>
<proteinExistence type="inferred from homology"/>
<evidence type="ECO:0000256" key="1">
    <source>
        <dbReference type="ARBA" id="ARBA00008791"/>
    </source>
</evidence>
<protein>
    <submittedName>
        <fullName evidence="3">Universal stress protein A</fullName>
    </submittedName>
</protein>
<dbReference type="Gene3D" id="3.40.50.620">
    <property type="entry name" value="HUPs"/>
    <property type="match status" value="1"/>
</dbReference>
<comment type="similarity">
    <text evidence="1">Belongs to the universal stress protein A family.</text>
</comment>